<evidence type="ECO:0000313" key="2">
    <source>
        <dbReference type="Proteomes" id="UP001550853"/>
    </source>
</evidence>
<accession>A0ABV2YZJ4</accession>
<comment type="caution">
    <text evidence="1">The sequence shown here is derived from an EMBL/GenBank/DDBJ whole genome shotgun (WGS) entry which is preliminary data.</text>
</comment>
<dbReference type="SUPFAM" id="SSF52540">
    <property type="entry name" value="P-loop containing nucleoside triphosphate hydrolases"/>
    <property type="match status" value="1"/>
</dbReference>
<dbReference type="RefSeq" id="WP_359041369.1">
    <property type="nucleotide sequence ID" value="NZ_JBEZVI010000009.1"/>
</dbReference>
<dbReference type="Pfam" id="PF13671">
    <property type="entry name" value="AAA_33"/>
    <property type="match status" value="1"/>
</dbReference>
<gene>
    <name evidence="1" type="ORF">AB0E61_13820</name>
</gene>
<proteinExistence type="predicted"/>
<organism evidence="1 2">
    <name type="scientific">Streptomyces catenulae</name>
    <dbReference type="NCBI Taxonomy" id="66875"/>
    <lineage>
        <taxon>Bacteria</taxon>
        <taxon>Bacillati</taxon>
        <taxon>Actinomycetota</taxon>
        <taxon>Actinomycetes</taxon>
        <taxon>Kitasatosporales</taxon>
        <taxon>Streptomycetaceae</taxon>
        <taxon>Streptomyces</taxon>
    </lineage>
</organism>
<name>A0ABV2YZJ4_9ACTN</name>
<evidence type="ECO:0000313" key="1">
    <source>
        <dbReference type="EMBL" id="MEU3711163.1"/>
    </source>
</evidence>
<keyword evidence="2" id="KW-1185">Reference proteome</keyword>
<reference evidence="1 2" key="1">
    <citation type="submission" date="2024-06" db="EMBL/GenBank/DDBJ databases">
        <title>The Natural Products Discovery Center: Release of the First 8490 Sequenced Strains for Exploring Actinobacteria Biosynthetic Diversity.</title>
        <authorList>
            <person name="Kalkreuter E."/>
            <person name="Kautsar S.A."/>
            <person name="Yang D."/>
            <person name="Bader C.D."/>
            <person name="Teijaro C.N."/>
            <person name="Fluegel L."/>
            <person name="Davis C.M."/>
            <person name="Simpson J.R."/>
            <person name="Lauterbach L."/>
            <person name="Steele A.D."/>
            <person name="Gui C."/>
            <person name="Meng S."/>
            <person name="Li G."/>
            <person name="Viehrig K."/>
            <person name="Ye F."/>
            <person name="Su P."/>
            <person name="Kiefer A.F."/>
            <person name="Nichols A."/>
            <person name="Cepeda A.J."/>
            <person name="Yan W."/>
            <person name="Fan B."/>
            <person name="Jiang Y."/>
            <person name="Adhikari A."/>
            <person name="Zheng C.-J."/>
            <person name="Schuster L."/>
            <person name="Cowan T.M."/>
            <person name="Smanski M.J."/>
            <person name="Chevrette M.G."/>
            <person name="De Carvalho L.P.S."/>
            <person name="Shen B."/>
        </authorList>
    </citation>
    <scope>NUCLEOTIDE SEQUENCE [LARGE SCALE GENOMIC DNA]</scope>
    <source>
        <strain evidence="1 2">NPDC033039</strain>
    </source>
</reference>
<sequence>MLRGLNGAGKTTYARRLATHPPAVWSGLDAWMPRLYPYRYDTVEYAERAEVRGELICRIPAPAGPVAADRPARPGPAAFERRMRLFRYLADKQAAYVSSMPSRRPPTRAAHR</sequence>
<dbReference type="EMBL" id="JBEZVI010000009">
    <property type="protein sequence ID" value="MEU3711163.1"/>
    <property type="molecule type" value="Genomic_DNA"/>
</dbReference>
<protein>
    <submittedName>
        <fullName evidence="1">AAA family ATPase</fullName>
    </submittedName>
</protein>
<dbReference type="InterPro" id="IPR027417">
    <property type="entry name" value="P-loop_NTPase"/>
</dbReference>
<dbReference type="Proteomes" id="UP001550853">
    <property type="component" value="Unassembled WGS sequence"/>
</dbReference>
<dbReference type="Gene3D" id="3.40.50.300">
    <property type="entry name" value="P-loop containing nucleotide triphosphate hydrolases"/>
    <property type="match status" value="1"/>
</dbReference>